<protein>
    <submittedName>
        <fullName evidence="1">Uncharacterized protein</fullName>
    </submittedName>
</protein>
<evidence type="ECO:0000313" key="1">
    <source>
        <dbReference type="EMBL" id="QLQ33588.1"/>
    </source>
</evidence>
<evidence type="ECO:0000313" key="2">
    <source>
        <dbReference type="Proteomes" id="UP000510621"/>
    </source>
</evidence>
<proteinExistence type="predicted"/>
<sequence length="182" mass="19946">MDVKQFQHDGAGVYPDPHDFRVGTDAVLKRLGGGKAQDFADLDVDAQQLAGFAKPVVEALQHQIQRLQHLKAQVIQALVLKVWCQLIQHLGLPVEEVGDDLLGRPAVRLQHGVDDLFEIQFDDFQQGLLGMDIFGRQRFAPSMQHVLAFIVEGLEAVVGHGVGSRVRARSACRSILPLGSIG</sequence>
<organism evidence="1 2">
    <name type="scientific">Candidatus Thiothrix singaporensis</name>
    <dbReference type="NCBI Taxonomy" id="2799669"/>
    <lineage>
        <taxon>Bacteria</taxon>
        <taxon>Pseudomonadati</taxon>
        <taxon>Pseudomonadota</taxon>
        <taxon>Gammaproteobacteria</taxon>
        <taxon>Thiotrichales</taxon>
        <taxon>Thiotrichaceae</taxon>
        <taxon>Thiothrix</taxon>
    </lineage>
</organism>
<name>A0A7L6AX64_9GAMM</name>
<dbReference type="AlphaFoldDB" id="A0A7L6AX64"/>
<accession>A0A7L6AX64</accession>
<reference evidence="1" key="1">
    <citation type="submission" date="2020-06" db="EMBL/GenBank/DDBJ databases">
        <title>Analysis procedures for assessing recovery of high quality, complete, closed genomes from Nanopore long read metagenome sequencing.</title>
        <authorList>
            <person name="Bessarab I."/>
            <person name="Arumugam K."/>
            <person name="Haryono M."/>
            <person name="Liu X."/>
            <person name="Roy S."/>
            <person name="Zuniga-Montanez R.E."/>
            <person name="Qiu G."/>
            <person name="Drautz-Moses D.I."/>
            <person name="Law Y.Y."/>
            <person name="Wuertz S."/>
            <person name="Lauro F.M."/>
            <person name="Huson D.H."/>
            <person name="Williams R.B."/>
        </authorList>
    </citation>
    <scope>NUCLEOTIDE SEQUENCE [LARGE SCALE GENOMIC DNA]</scope>
    <source>
        <strain evidence="1">SSD2</strain>
    </source>
</reference>
<keyword evidence="2" id="KW-1185">Reference proteome</keyword>
<dbReference type="Proteomes" id="UP000510621">
    <property type="component" value="Chromosome"/>
</dbReference>
<dbReference type="EMBL" id="CP059265">
    <property type="protein sequence ID" value="QLQ33588.1"/>
    <property type="molecule type" value="Genomic_DNA"/>
</dbReference>
<dbReference type="KEGG" id="this:HZT40_20530"/>
<gene>
    <name evidence="1" type="ORF">HZT40_20530</name>
</gene>